<dbReference type="Gene3D" id="2.40.240.20">
    <property type="entry name" value="Hypothetical PUA domain-like, domain 1"/>
    <property type="match status" value="1"/>
</dbReference>
<feature type="domain" description="Ribosomal RNA small subunit methyltransferase E methyltransferase" evidence="13">
    <location>
        <begin position="84"/>
        <end position="240"/>
    </location>
</feature>
<dbReference type="GO" id="GO:0005737">
    <property type="term" value="C:cytoplasm"/>
    <property type="evidence" value="ECO:0007669"/>
    <property type="project" value="UniProtKB-SubCell"/>
</dbReference>
<dbReference type="GO" id="GO:0070475">
    <property type="term" value="P:rRNA base methylation"/>
    <property type="evidence" value="ECO:0007669"/>
    <property type="project" value="TreeGrafter"/>
</dbReference>
<dbReference type="Gene3D" id="3.40.1280.10">
    <property type="match status" value="1"/>
</dbReference>
<dbReference type="SUPFAM" id="SSF88697">
    <property type="entry name" value="PUA domain-like"/>
    <property type="match status" value="1"/>
</dbReference>
<dbReference type="RefSeq" id="WP_146319342.1">
    <property type="nucleotide sequence ID" value="NZ_VCQV01000032.1"/>
</dbReference>
<dbReference type="Pfam" id="PF20260">
    <property type="entry name" value="PUA_4"/>
    <property type="match status" value="1"/>
</dbReference>
<dbReference type="InterPro" id="IPR029028">
    <property type="entry name" value="Alpha/beta_knot_MTases"/>
</dbReference>
<dbReference type="Proteomes" id="UP000320244">
    <property type="component" value="Unassembled WGS sequence"/>
</dbReference>
<keyword evidence="5 12" id="KW-0963">Cytoplasm</keyword>
<evidence type="ECO:0000256" key="3">
    <source>
        <dbReference type="ARBA" id="ARBA00012328"/>
    </source>
</evidence>
<name>A0A563DUU0_9MICO</name>
<evidence type="ECO:0000259" key="14">
    <source>
        <dbReference type="Pfam" id="PF20260"/>
    </source>
</evidence>
<keyword evidence="16" id="KW-1185">Reference proteome</keyword>
<evidence type="ECO:0000256" key="8">
    <source>
        <dbReference type="ARBA" id="ARBA00022679"/>
    </source>
</evidence>
<feature type="domain" description="Ribosomal RNA small subunit methyltransferase E PUA-like" evidence="14">
    <location>
        <begin position="24"/>
        <end position="67"/>
    </location>
</feature>
<dbReference type="CDD" id="cd18084">
    <property type="entry name" value="RsmE-like"/>
    <property type="match status" value="1"/>
</dbReference>
<dbReference type="InterPro" id="IPR046886">
    <property type="entry name" value="RsmE_MTase_dom"/>
</dbReference>
<dbReference type="SUPFAM" id="SSF75217">
    <property type="entry name" value="alpha/beta knot"/>
    <property type="match status" value="1"/>
</dbReference>
<dbReference type="NCBIfam" id="NF008693">
    <property type="entry name" value="PRK11713.2-3"/>
    <property type="match status" value="1"/>
</dbReference>
<evidence type="ECO:0000256" key="4">
    <source>
        <dbReference type="ARBA" id="ARBA00013673"/>
    </source>
</evidence>
<dbReference type="InterPro" id="IPR029026">
    <property type="entry name" value="tRNA_m1G_MTases_N"/>
</dbReference>
<dbReference type="NCBIfam" id="TIGR00046">
    <property type="entry name" value="RsmE family RNA methyltransferase"/>
    <property type="match status" value="1"/>
</dbReference>
<keyword evidence="6 12" id="KW-0698">rRNA processing</keyword>
<dbReference type="OrthoDB" id="9808126at2"/>
<comment type="caution">
    <text evidence="15">The sequence shown here is derived from an EMBL/GenBank/DDBJ whole genome shotgun (WGS) entry which is preliminary data.</text>
</comment>
<evidence type="ECO:0000256" key="11">
    <source>
        <dbReference type="ARBA" id="ARBA00047944"/>
    </source>
</evidence>
<organism evidence="15 16">
    <name type="scientific">Leekyejoonella antrihumi</name>
    <dbReference type="NCBI Taxonomy" id="1660198"/>
    <lineage>
        <taxon>Bacteria</taxon>
        <taxon>Bacillati</taxon>
        <taxon>Actinomycetota</taxon>
        <taxon>Actinomycetes</taxon>
        <taxon>Micrococcales</taxon>
        <taxon>Dermacoccaceae</taxon>
        <taxon>Leekyejoonella</taxon>
    </lineage>
</organism>
<dbReference type="InterPro" id="IPR006700">
    <property type="entry name" value="RsmE"/>
</dbReference>
<keyword evidence="7 12" id="KW-0489">Methyltransferase</keyword>
<comment type="catalytic activity">
    <reaction evidence="11 12">
        <text>uridine(1498) in 16S rRNA + S-adenosyl-L-methionine = N(3)-methyluridine(1498) in 16S rRNA + S-adenosyl-L-homocysteine + H(+)</text>
        <dbReference type="Rhea" id="RHEA:42920"/>
        <dbReference type="Rhea" id="RHEA-COMP:10283"/>
        <dbReference type="Rhea" id="RHEA-COMP:10284"/>
        <dbReference type="ChEBI" id="CHEBI:15378"/>
        <dbReference type="ChEBI" id="CHEBI:57856"/>
        <dbReference type="ChEBI" id="CHEBI:59789"/>
        <dbReference type="ChEBI" id="CHEBI:65315"/>
        <dbReference type="ChEBI" id="CHEBI:74502"/>
        <dbReference type="EC" id="2.1.1.193"/>
    </reaction>
</comment>
<evidence type="ECO:0000256" key="1">
    <source>
        <dbReference type="ARBA" id="ARBA00004496"/>
    </source>
</evidence>
<dbReference type="EC" id="2.1.1.193" evidence="3 12"/>
<comment type="subcellular location">
    <subcellularLocation>
        <location evidence="1 12">Cytoplasm</location>
    </subcellularLocation>
</comment>
<evidence type="ECO:0000313" key="16">
    <source>
        <dbReference type="Proteomes" id="UP000320244"/>
    </source>
</evidence>
<evidence type="ECO:0000256" key="6">
    <source>
        <dbReference type="ARBA" id="ARBA00022552"/>
    </source>
</evidence>
<evidence type="ECO:0000256" key="9">
    <source>
        <dbReference type="ARBA" id="ARBA00022691"/>
    </source>
</evidence>
<sequence>MTAPLFHLAPGGLDGVQSGQVVVLDGPEGRHAATVRRMRVGAPIRLADGSGRVADGVVHGAGKDVLDVLVQSVREDESVGPTYALVQALAKGDRDLQAVEAATELGIDRIVPWQAERSIVQWRGDRAARAHRKWETTVQAAAKQCRRSRVPPVEELVDRRGLVARVEGATTALVLHEDAEQSLADLALPEEGEVLLVVGPEGGIGPAELTALQDAGAIAVRMGSTVLRSSNAGPAALAVLLSRTRW</sequence>
<dbReference type="PANTHER" id="PTHR30027">
    <property type="entry name" value="RIBOSOMAL RNA SMALL SUBUNIT METHYLTRANSFERASE E"/>
    <property type="match status" value="1"/>
</dbReference>
<reference evidence="15 16" key="1">
    <citation type="submission" date="2019-05" db="EMBL/GenBank/DDBJ databases">
        <authorList>
            <person name="Lee S.D."/>
        </authorList>
    </citation>
    <scope>NUCLEOTIDE SEQUENCE [LARGE SCALE GENOMIC DNA]</scope>
    <source>
        <strain evidence="15 16">C5-26</strain>
    </source>
</reference>
<gene>
    <name evidence="15" type="ORF">FGL98_18805</name>
</gene>
<evidence type="ECO:0000256" key="2">
    <source>
        <dbReference type="ARBA" id="ARBA00005528"/>
    </source>
</evidence>
<dbReference type="InterPro" id="IPR015947">
    <property type="entry name" value="PUA-like_sf"/>
</dbReference>
<evidence type="ECO:0000259" key="13">
    <source>
        <dbReference type="Pfam" id="PF04452"/>
    </source>
</evidence>
<evidence type="ECO:0000256" key="12">
    <source>
        <dbReference type="PIRNR" id="PIRNR015601"/>
    </source>
</evidence>
<dbReference type="EMBL" id="VCQV01000032">
    <property type="protein sequence ID" value="TWP34020.1"/>
    <property type="molecule type" value="Genomic_DNA"/>
</dbReference>
<keyword evidence="9 12" id="KW-0949">S-adenosyl-L-methionine</keyword>
<evidence type="ECO:0000256" key="10">
    <source>
        <dbReference type="ARBA" id="ARBA00025699"/>
    </source>
</evidence>
<dbReference type="PANTHER" id="PTHR30027:SF3">
    <property type="entry name" value="16S RRNA (URACIL(1498)-N(3))-METHYLTRANSFERASE"/>
    <property type="match status" value="1"/>
</dbReference>
<evidence type="ECO:0000313" key="15">
    <source>
        <dbReference type="EMBL" id="TWP34020.1"/>
    </source>
</evidence>
<keyword evidence="8 12" id="KW-0808">Transferase</keyword>
<dbReference type="InterPro" id="IPR046887">
    <property type="entry name" value="RsmE_PUA-like"/>
</dbReference>
<dbReference type="Pfam" id="PF04452">
    <property type="entry name" value="Methyltrans_RNA"/>
    <property type="match status" value="1"/>
</dbReference>
<protein>
    <recommendedName>
        <fullName evidence="4 12">Ribosomal RNA small subunit methyltransferase E</fullName>
        <ecNumber evidence="3 12">2.1.1.193</ecNumber>
    </recommendedName>
</protein>
<comment type="similarity">
    <text evidence="2 12">Belongs to the RNA methyltransferase RsmE family.</text>
</comment>
<dbReference type="GO" id="GO:0070042">
    <property type="term" value="F:rRNA (uridine-N3-)-methyltransferase activity"/>
    <property type="evidence" value="ECO:0007669"/>
    <property type="project" value="TreeGrafter"/>
</dbReference>
<dbReference type="PIRSF" id="PIRSF015601">
    <property type="entry name" value="MTase_slr0722"/>
    <property type="match status" value="1"/>
</dbReference>
<accession>A0A563DUU0</accession>
<dbReference type="AlphaFoldDB" id="A0A563DUU0"/>
<reference evidence="15 16" key="2">
    <citation type="submission" date="2019-08" db="EMBL/GenBank/DDBJ databases">
        <title>Jejuicoccus antrihumi gen. nov., sp. nov., a new member of the family Dermacoccaceae isolated from a cave.</title>
        <authorList>
            <person name="Schumann P."/>
            <person name="Kim I.S."/>
        </authorList>
    </citation>
    <scope>NUCLEOTIDE SEQUENCE [LARGE SCALE GENOMIC DNA]</scope>
    <source>
        <strain evidence="15 16">C5-26</strain>
    </source>
</reference>
<comment type="function">
    <text evidence="10 12">Specifically methylates the N3 position of the uracil ring of uridine 1498 (m3U1498) in 16S rRNA. Acts on the fully assembled 30S ribosomal subunit.</text>
</comment>
<evidence type="ECO:0000256" key="7">
    <source>
        <dbReference type="ARBA" id="ARBA00022603"/>
    </source>
</evidence>
<evidence type="ECO:0000256" key="5">
    <source>
        <dbReference type="ARBA" id="ARBA00022490"/>
    </source>
</evidence>
<proteinExistence type="inferred from homology"/>